<feature type="compositionally biased region" description="Low complexity" evidence="1">
    <location>
        <begin position="13"/>
        <end position="35"/>
    </location>
</feature>
<organism evidence="2 3">
    <name type="scientific">Limnofasciculus baicalensis BBK-W-15</name>
    <dbReference type="NCBI Taxonomy" id="2699891"/>
    <lineage>
        <taxon>Bacteria</taxon>
        <taxon>Bacillati</taxon>
        <taxon>Cyanobacteriota</taxon>
        <taxon>Cyanophyceae</taxon>
        <taxon>Coleofasciculales</taxon>
        <taxon>Coleofasciculaceae</taxon>
        <taxon>Limnofasciculus</taxon>
        <taxon>Limnofasciculus baicalensis</taxon>
    </lineage>
</organism>
<dbReference type="RefSeq" id="WP_254014736.1">
    <property type="nucleotide sequence ID" value="NZ_JAMZMM010000453.1"/>
</dbReference>
<dbReference type="AlphaFoldDB" id="A0AAE3GY53"/>
<dbReference type="Proteomes" id="UP001204953">
    <property type="component" value="Unassembled WGS sequence"/>
</dbReference>
<accession>A0AAE3GY53</accession>
<protein>
    <submittedName>
        <fullName evidence="2">Uncharacterized protein</fullName>
    </submittedName>
</protein>
<name>A0AAE3GY53_9CYAN</name>
<feature type="compositionally biased region" description="Polar residues" evidence="1">
    <location>
        <begin position="46"/>
        <end position="56"/>
    </location>
</feature>
<evidence type="ECO:0000313" key="2">
    <source>
        <dbReference type="EMBL" id="MCP2732008.1"/>
    </source>
</evidence>
<comment type="caution">
    <text evidence="2">The sequence shown here is derived from an EMBL/GenBank/DDBJ whole genome shotgun (WGS) entry which is preliminary data.</text>
</comment>
<feature type="region of interest" description="Disordered" evidence="1">
    <location>
        <begin position="92"/>
        <end position="139"/>
    </location>
</feature>
<evidence type="ECO:0000313" key="3">
    <source>
        <dbReference type="Proteomes" id="UP001204953"/>
    </source>
</evidence>
<feature type="compositionally biased region" description="Polar residues" evidence="1">
    <location>
        <begin position="100"/>
        <end position="114"/>
    </location>
</feature>
<gene>
    <name evidence="2" type="ORF">NJ959_26605</name>
</gene>
<keyword evidence="3" id="KW-1185">Reference proteome</keyword>
<reference evidence="2" key="1">
    <citation type="submission" date="2022-06" db="EMBL/GenBank/DDBJ databases">
        <title>New cyanobacteria of genus Symplocastrum in benthos of Lake Baikal.</title>
        <authorList>
            <person name="Sorokovikova E."/>
            <person name="Tikhonova I."/>
            <person name="Krasnopeev A."/>
            <person name="Evseev P."/>
            <person name="Gladkikh A."/>
            <person name="Belykh O."/>
        </authorList>
    </citation>
    <scope>NUCLEOTIDE SEQUENCE</scope>
    <source>
        <strain evidence="2">BBK-W-15</strain>
    </source>
</reference>
<feature type="region of interest" description="Disordered" evidence="1">
    <location>
        <begin position="1"/>
        <end position="75"/>
    </location>
</feature>
<proteinExistence type="predicted"/>
<evidence type="ECO:0000256" key="1">
    <source>
        <dbReference type="SAM" id="MobiDB-lite"/>
    </source>
</evidence>
<sequence length="139" mass="14991">MRTNESQRKKNSSKSSSRLPPKNSSVSSSVPVKDSTQAFIPRDNSLVESTDWSIQASPAVKSSGEEEKLTPSALPSNWNFNRLIDSLLENGGSPPLAYPNSRTSAPEIQTQTLPSDEVGLVQPAKESPGEIGWKINQPG</sequence>
<dbReference type="EMBL" id="JAMZMM010000453">
    <property type="protein sequence ID" value="MCP2732008.1"/>
    <property type="molecule type" value="Genomic_DNA"/>
</dbReference>